<comment type="caution">
    <text evidence="3">The sequence shown here is derived from an EMBL/GenBank/DDBJ whole genome shotgun (WGS) entry which is preliminary data.</text>
</comment>
<dbReference type="InterPro" id="IPR013783">
    <property type="entry name" value="Ig-like_fold"/>
</dbReference>
<protein>
    <recommendedName>
        <fullName evidence="2">LysM domain-containing protein</fullName>
    </recommendedName>
</protein>
<evidence type="ECO:0000256" key="1">
    <source>
        <dbReference type="SAM" id="MobiDB-lite"/>
    </source>
</evidence>
<dbReference type="PANTHER" id="PTHR34700:SF4">
    <property type="entry name" value="PHAGE-LIKE ELEMENT PBSX PROTEIN XKDP"/>
    <property type="match status" value="1"/>
</dbReference>
<dbReference type="Gene3D" id="2.60.40.10">
    <property type="entry name" value="Immunoglobulins"/>
    <property type="match status" value="1"/>
</dbReference>
<dbReference type="CDD" id="cd00118">
    <property type="entry name" value="LysM"/>
    <property type="match status" value="1"/>
</dbReference>
<dbReference type="PANTHER" id="PTHR34700">
    <property type="entry name" value="POTASSIUM BINDING PROTEIN KBP"/>
    <property type="match status" value="1"/>
</dbReference>
<dbReference type="InterPro" id="IPR052196">
    <property type="entry name" value="Bact_Kbp"/>
</dbReference>
<name>A0A0F9WBJ6_9ZZZZ</name>
<dbReference type="SMART" id="SM00257">
    <property type="entry name" value="LysM"/>
    <property type="match status" value="1"/>
</dbReference>
<feature type="region of interest" description="Disordered" evidence="1">
    <location>
        <begin position="195"/>
        <end position="225"/>
    </location>
</feature>
<dbReference type="InterPro" id="IPR036779">
    <property type="entry name" value="LysM_dom_sf"/>
</dbReference>
<sequence length="429" mass="44319">MAVFQTRGAQFAGAVLVVAVAVAGYFWSQDADPVPPVMSQDTAPDVVVTTQAAPAQTGSTQTGSMPATTTQTSVAPQDTAAVPYVAPAPQTPEPAASPATPSFDEVRRESDGMTVIAGRAAPGARVSVISNGAKVASAQADGSGKFATLAILPADGSGKILSLTADADGGPVASVEEVILAPITAPVVAQVAVAQAPSGDDPEPSVGTKIDSDAPARDGMPNDTAPEMTEVAALDPQPEPVARTAPSPPATETTVALLKSDADGVELLSASAPEVTDRIALDTITYSETGQVRLAGRAQTKASSVRVYLDNRNVGALEVDPEGRWRGDIEDIKTGIYTLRVDELDQGGDVISRVETPFKRESPEVLARATAGIDGPIKAVTVQEGATLWAIARERYGDPTLYVRVFAANRDSIRDPDLIYPGQVFDLPD</sequence>
<organism evidence="3">
    <name type="scientific">marine sediment metagenome</name>
    <dbReference type="NCBI Taxonomy" id="412755"/>
    <lineage>
        <taxon>unclassified sequences</taxon>
        <taxon>metagenomes</taxon>
        <taxon>ecological metagenomes</taxon>
    </lineage>
</organism>
<proteinExistence type="predicted"/>
<dbReference type="PROSITE" id="PS51782">
    <property type="entry name" value="LYSM"/>
    <property type="match status" value="1"/>
</dbReference>
<dbReference type="EMBL" id="LAZR01000189">
    <property type="protein sequence ID" value="KKN83166.1"/>
    <property type="molecule type" value="Genomic_DNA"/>
</dbReference>
<dbReference type="Gene3D" id="3.10.350.10">
    <property type="entry name" value="LysM domain"/>
    <property type="match status" value="1"/>
</dbReference>
<gene>
    <name evidence="3" type="ORF">LCGC14_0301640</name>
</gene>
<feature type="domain" description="LysM" evidence="2">
    <location>
        <begin position="378"/>
        <end position="427"/>
    </location>
</feature>
<reference evidence="3" key="1">
    <citation type="journal article" date="2015" name="Nature">
        <title>Complex archaea that bridge the gap between prokaryotes and eukaryotes.</title>
        <authorList>
            <person name="Spang A."/>
            <person name="Saw J.H."/>
            <person name="Jorgensen S.L."/>
            <person name="Zaremba-Niedzwiedzka K."/>
            <person name="Martijn J."/>
            <person name="Lind A.E."/>
            <person name="van Eijk R."/>
            <person name="Schleper C."/>
            <person name="Guy L."/>
            <person name="Ettema T.J."/>
        </authorList>
    </citation>
    <scope>NUCLEOTIDE SEQUENCE</scope>
</reference>
<evidence type="ECO:0000259" key="2">
    <source>
        <dbReference type="PROSITE" id="PS51782"/>
    </source>
</evidence>
<evidence type="ECO:0000313" key="3">
    <source>
        <dbReference type="EMBL" id="KKN83166.1"/>
    </source>
</evidence>
<dbReference type="AlphaFoldDB" id="A0A0F9WBJ6"/>
<dbReference type="InterPro" id="IPR018392">
    <property type="entry name" value="LysM"/>
</dbReference>
<accession>A0A0F9WBJ6</accession>